<dbReference type="Proteomes" id="UP000298460">
    <property type="component" value="Unassembled WGS sequence"/>
</dbReference>
<dbReference type="EMBL" id="SPQQ01000004">
    <property type="protein sequence ID" value="TGE37549.1"/>
    <property type="molecule type" value="Genomic_DNA"/>
</dbReference>
<organism evidence="1 2">
    <name type="scientific">Desulfosporosinus fructosivorans</name>
    <dbReference type="NCBI Taxonomy" id="2018669"/>
    <lineage>
        <taxon>Bacteria</taxon>
        <taxon>Bacillati</taxon>
        <taxon>Bacillota</taxon>
        <taxon>Clostridia</taxon>
        <taxon>Eubacteriales</taxon>
        <taxon>Desulfitobacteriaceae</taxon>
        <taxon>Desulfosporosinus</taxon>
    </lineage>
</organism>
<gene>
    <name evidence="1" type="ORF">E4K67_12455</name>
</gene>
<dbReference type="RefSeq" id="WP_135547177.1">
    <property type="nucleotide sequence ID" value="NZ_SPQQ01000004.1"/>
</dbReference>
<reference evidence="1 2" key="1">
    <citation type="submission" date="2019-03" db="EMBL/GenBank/DDBJ databases">
        <title>Draft Genome Sequence of Desulfosporosinus fructosivorans Strain 63.6F, Isolated from Marine Sediment in the Baltic Sea.</title>
        <authorList>
            <person name="Hausmann B."/>
            <person name="Vandieken V."/>
            <person name="Pjevac P."/>
            <person name="Schreck K."/>
            <person name="Herbold C.W."/>
            <person name="Loy A."/>
        </authorList>
    </citation>
    <scope>NUCLEOTIDE SEQUENCE [LARGE SCALE GENOMIC DNA]</scope>
    <source>
        <strain evidence="1 2">63.6F</strain>
    </source>
</reference>
<protein>
    <submittedName>
        <fullName evidence="1">Uncharacterized protein</fullName>
    </submittedName>
</protein>
<dbReference type="AlphaFoldDB" id="A0A4Z0R532"/>
<comment type="caution">
    <text evidence="1">The sequence shown here is derived from an EMBL/GenBank/DDBJ whole genome shotgun (WGS) entry which is preliminary data.</text>
</comment>
<dbReference type="OrthoDB" id="1799364at2"/>
<name>A0A4Z0R532_9FIRM</name>
<evidence type="ECO:0000313" key="1">
    <source>
        <dbReference type="EMBL" id="TGE37549.1"/>
    </source>
</evidence>
<evidence type="ECO:0000313" key="2">
    <source>
        <dbReference type="Proteomes" id="UP000298460"/>
    </source>
</evidence>
<accession>A0A4Z0R532</accession>
<sequence length="60" mass="6861">MYGKANELGNLLDAEMTCEKEDTHSLDCDCMTRMMTPEDWAKYGPVNNTQSKNIKKIKAF</sequence>
<proteinExistence type="predicted"/>
<keyword evidence="2" id="KW-1185">Reference proteome</keyword>